<reference evidence="2 3" key="1">
    <citation type="submission" date="2015-01" db="EMBL/GenBank/DDBJ databases">
        <title>The Genome Sequence of Exophiala oligosperma CBS72588.</title>
        <authorList>
            <consortium name="The Broad Institute Genomics Platform"/>
            <person name="Cuomo C."/>
            <person name="de Hoog S."/>
            <person name="Gorbushina A."/>
            <person name="Stielow B."/>
            <person name="Teixiera M."/>
            <person name="Abouelleil A."/>
            <person name="Chapman S.B."/>
            <person name="Priest M."/>
            <person name="Young S.K."/>
            <person name="Wortman J."/>
            <person name="Nusbaum C."/>
            <person name="Birren B."/>
        </authorList>
    </citation>
    <scope>NUCLEOTIDE SEQUENCE [LARGE SCALE GENOMIC DNA]</scope>
    <source>
        <strain evidence="2 3">CBS 72588</strain>
    </source>
</reference>
<keyword evidence="3" id="KW-1185">Reference proteome</keyword>
<feature type="domain" description="Carboxylesterase type B" evidence="1">
    <location>
        <begin position="45"/>
        <end position="484"/>
    </location>
</feature>
<organism evidence="2 3">
    <name type="scientific">Exophiala oligosperma</name>
    <dbReference type="NCBI Taxonomy" id="215243"/>
    <lineage>
        <taxon>Eukaryota</taxon>
        <taxon>Fungi</taxon>
        <taxon>Dikarya</taxon>
        <taxon>Ascomycota</taxon>
        <taxon>Pezizomycotina</taxon>
        <taxon>Eurotiomycetes</taxon>
        <taxon>Chaetothyriomycetidae</taxon>
        <taxon>Chaetothyriales</taxon>
        <taxon>Herpotrichiellaceae</taxon>
        <taxon>Exophiala</taxon>
    </lineage>
</organism>
<protein>
    <recommendedName>
        <fullName evidence="1">Carboxylesterase type B domain-containing protein</fullName>
    </recommendedName>
</protein>
<evidence type="ECO:0000313" key="2">
    <source>
        <dbReference type="EMBL" id="KIW39240.1"/>
    </source>
</evidence>
<dbReference type="PANTHER" id="PTHR43142:SF6">
    <property type="entry name" value="PUTATIVE (AFU_ORTHOLOGUE AFUA_7G01710)-RELATED"/>
    <property type="match status" value="1"/>
</dbReference>
<dbReference type="Proteomes" id="UP000053342">
    <property type="component" value="Unassembled WGS sequence"/>
</dbReference>
<evidence type="ECO:0000313" key="3">
    <source>
        <dbReference type="Proteomes" id="UP000053342"/>
    </source>
</evidence>
<dbReference type="PANTHER" id="PTHR43142">
    <property type="entry name" value="CARBOXYLIC ESTER HYDROLASE"/>
    <property type="match status" value="1"/>
</dbReference>
<dbReference type="SUPFAM" id="SSF53474">
    <property type="entry name" value="alpha/beta-Hydrolases"/>
    <property type="match status" value="1"/>
</dbReference>
<dbReference type="InterPro" id="IPR029058">
    <property type="entry name" value="AB_hydrolase_fold"/>
</dbReference>
<proteinExistence type="predicted"/>
<dbReference type="EMBL" id="KN847340">
    <property type="protein sequence ID" value="KIW39240.1"/>
    <property type="molecule type" value="Genomic_DNA"/>
</dbReference>
<dbReference type="OrthoDB" id="4137226at2759"/>
<dbReference type="Pfam" id="PF00135">
    <property type="entry name" value="COesterase"/>
    <property type="match status" value="1"/>
</dbReference>
<dbReference type="Gene3D" id="3.40.50.1820">
    <property type="entry name" value="alpha/beta hydrolase"/>
    <property type="match status" value="1"/>
</dbReference>
<evidence type="ECO:0000259" key="1">
    <source>
        <dbReference type="Pfam" id="PF00135"/>
    </source>
</evidence>
<accession>A0A0D2D9V0</accession>
<sequence length="569" mass="61322">MAAFVESSNYSHVLQKGAAVVSTLEDRADGPHPSIQTKQVTACRINQLQINGFINQNTGVANFLNVPYARIPARFCEATLIDPRKEIGVIEAVRYGPCCPQPFDVIHDMTGHLYPKKIDITNSSEFACLSVNIYAPPSAVGSRNRLPVTAWIHGGAFTYGDASDEYDGNYIVQHSMSIGKPVIVVTMNYRVGPYGFLTSKEIREESLARGEKGFANQGYHDQRLGLQWIQQNIQFWGGNGYEITAAGESAGACSILTHLRSDFPAFQRAFVMSAAPLTPTPFSHSQERFDALIAKIGLPTGAPAGDKLAALRSLTCDELNKIHGPGVSPPTYDPEFYPDHEEGFSLETKAPLPAWLRGMVVGNTTEEAALFVPRSISGAQAVSMVKKAFGGDADLCREVLALYDIKADDDTPGSGTDGVVRLATHATFGQMAQIIASGHHSEVPLSLYSFEQRDPFPGSPWKGRAFHSLGNAMLFRLPTVAGPDADPGTRLTSDKFSEALISLTNGEQPWEVYDGEGRKKMVFDGERSGLVQAGGKAPWADLASTPERSASFGTCGLSLISGSIVEANS</sequence>
<name>A0A0D2D9V0_9EURO</name>
<dbReference type="STRING" id="215243.A0A0D2D9V0"/>
<gene>
    <name evidence="2" type="ORF">PV06_09030</name>
</gene>
<dbReference type="InterPro" id="IPR002018">
    <property type="entry name" value="CarbesteraseB"/>
</dbReference>
<dbReference type="ESTHER" id="9euro-a0a0d2d9v0">
    <property type="family name" value="Fungal_carboxylesterase_lipase"/>
</dbReference>
<dbReference type="AlphaFoldDB" id="A0A0D2D9V0"/>
<dbReference type="VEuPathDB" id="FungiDB:PV06_09030"/>
<dbReference type="RefSeq" id="XP_016259456.1">
    <property type="nucleotide sequence ID" value="XM_016410434.1"/>
</dbReference>
<dbReference type="GeneID" id="27361104"/>
<dbReference type="HOGENOM" id="CLU_006586_14_1_1"/>